<keyword evidence="3" id="KW-0813">Transport</keyword>
<organism evidence="9 10">
    <name type="scientific">Pelomicrobium methylotrophicum</name>
    <dbReference type="NCBI Taxonomy" id="2602750"/>
    <lineage>
        <taxon>Bacteria</taxon>
        <taxon>Pseudomonadati</taxon>
        <taxon>Pseudomonadota</taxon>
        <taxon>Hydrogenophilia</taxon>
        <taxon>Hydrogenophilia incertae sedis</taxon>
        <taxon>Pelomicrobium</taxon>
    </lineage>
</organism>
<comment type="caution">
    <text evidence="9">The sequence shown here is derived from an EMBL/GenBank/DDBJ whole genome shotgun (WGS) entry which is preliminary data.</text>
</comment>
<name>A0A5C7ELH9_9PROT</name>
<dbReference type="InParanoid" id="A0A5C7ELH9"/>
<evidence type="ECO:0000256" key="3">
    <source>
        <dbReference type="ARBA" id="ARBA00022448"/>
    </source>
</evidence>
<reference evidence="9 10" key="1">
    <citation type="submission" date="2019-08" db="EMBL/GenBank/DDBJ databases">
        <title>Pelomicrobium methylotrophicum gen. nov., sp. nov. a moderately thermophilic, facultatively anaerobic, lithoautotrophic and methylotrophic bacterium isolated from a terrestrial mud volcano.</title>
        <authorList>
            <person name="Slobodkina G.B."/>
            <person name="Merkel A.Y."/>
            <person name="Slobodkin A.I."/>
        </authorList>
    </citation>
    <scope>NUCLEOTIDE SEQUENCE [LARGE SCALE GENOMIC DNA]</scope>
    <source>
        <strain evidence="9 10">SM250</strain>
    </source>
</reference>
<dbReference type="EMBL" id="VPFL01000003">
    <property type="protein sequence ID" value="TXF13200.1"/>
    <property type="molecule type" value="Genomic_DNA"/>
</dbReference>
<evidence type="ECO:0000256" key="5">
    <source>
        <dbReference type="ARBA" id="ARBA00022692"/>
    </source>
</evidence>
<feature type="transmembrane region" description="Helical" evidence="8">
    <location>
        <begin position="140"/>
        <end position="159"/>
    </location>
</feature>
<evidence type="ECO:0000256" key="7">
    <source>
        <dbReference type="ARBA" id="ARBA00023136"/>
    </source>
</evidence>
<accession>A0A5C7ELH9</accession>
<keyword evidence="5 8" id="KW-0812">Transmembrane</keyword>
<evidence type="ECO:0000256" key="6">
    <source>
        <dbReference type="ARBA" id="ARBA00022989"/>
    </source>
</evidence>
<evidence type="ECO:0000313" key="9">
    <source>
        <dbReference type="EMBL" id="TXF13200.1"/>
    </source>
</evidence>
<gene>
    <name evidence="9" type="ORF">FR698_02990</name>
</gene>
<feature type="transmembrane region" description="Helical" evidence="8">
    <location>
        <begin position="234"/>
        <end position="257"/>
    </location>
</feature>
<evidence type="ECO:0000256" key="1">
    <source>
        <dbReference type="ARBA" id="ARBA00004651"/>
    </source>
</evidence>
<keyword evidence="7 8" id="KW-0472">Membrane</keyword>
<dbReference type="PANTHER" id="PTHR36838:SF1">
    <property type="entry name" value="SLR1864 PROTEIN"/>
    <property type="match status" value="1"/>
</dbReference>
<feature type="transmembrane region" description="Helical" evidence="8">
    <location>
        <begin position="292"/>
        <end position="317"/>
    </location>
</feature>
<comment type="similarity">
    <text evidence="2">Belongs to the auxin efflux carrier (TC 2.A.69) family.</text>
</comment>
<dbReference type="GO" id="GO:0055085">
    <property type="term" value="P:transmembrane transport"/>
    <property type="evidence" value="ECO:0007669"/>
    <property type="project" value="InterPro"/>
</dbReference>
<dbReference type="Pfam" id="PF03547">
    <property type="entry name" value="Mem_trans"/>
    <property type="match status" value="1"/>
</dbReference>
<keyword evidence="4" id="KW-1003">Cell membrane</keyword>
<dbReference type="AlphaFoldDB" id="A0A5C7ELH9"/>
<protein>
    <submittedName>
        <fullName evidence="9">AEC family transporter</fullName>
    </submittedName>
</protein>
<evidence type="ECO:0000313" key="10">
    <source>
        <dbReference type="Proteomes" id="UP000321201"/>
    </source>
</evidence>
<feature type="transmembrane region" description="Helical" evidence="8">
    <location>
        <begin position="44"/>
        <end position="64"/>
    </location>
</feature>
<evidence type="ECO:0000256" key="8">
    <source>
        <dbReference type="SAM" id="Phobius"/>
    </source>
</evidence>
<feature type="transmembrane region" description="Helical" evidence="8">
    <location>
        <begin position="206"/>
        <end position="227"/>
    </location>
</feature>
<dbReference type="GO" id="GO:0005886">
    <property type="term" value="C:plasma membrane"/>
    <property type="evidence" value="ECO:0007669"/>
    <property type="project" value="UniProtKB-SubCell"/>
</dbReference>
<feature type="transmembrane region" description="Helical" evidence="8">
    <location>
        <begin position="101"/>
        <end position="120"/>
    </location>
</feature>
<dbReference type="InterPro" id="IPR038770">
    <property type="entry name" value="Na+/solute_symporter_sf"/>
</dbReference>
<keyword evidence="6 8" id="KW-1133">Transmembrane helix</keyword>
<dbReference type="InterPro" id="IPR004776">
    <property type="entry name" value="Mem_transp_PIN-like"/>
</dbReference>
<evidence type="ECO:0000256" key="2">
    <source>
        <dbReference type="ARBA" id="ARBA00010145"/>
    </source>
</evidence>
<dbReference type="Gene3D" id="1.20.1530.20">
    <property type="match status" value="1"/>
</dbReference>
<feature type="transmembrane region" description="Helical" evidence="8">
    <location>
        <begin position="171"/>
        <end position="194"/>
    </location>
</feature>
<feature type="transmembrane region" description="Helical" evidence="8">
    <location>
        <begin position="12"/>
        <end position="32"/>
    </location>
</feature>
<keyword evidence="10" id="KW-1185">Reference proteome</keyword>
<comment type="subcellular location">
    <subcellularLocation>
        <location evidence="1">Cell membrane</location>
        <topology evidence="1">Multi-pass membrane protein</topology>
    </subcellularLocation>
</comment>
<feature type="transmembrane region" description="Helical" evidence="8">
    <location>
        <begin position="70"/>
        <end position="89"/>
    </location>
</feature>
<proteinExistence type="inferred from homology"/>
<evidence type="ECO:0000256" key="4">
    <source>
        <dbReference type="ARBA" id="ARBA00022475"/>
    </source>
</evidence>
<dbReference type="PANTHER" id="PTHR36838">
    <property type="entry name" value="AUXIN EFFLUX CARRIER FAMILY PROTEIN"/>
    <property type="match status" value="1"/>
</dbReference>
<dbReference type="OrthoDB" id="9798064at2"/>
<sequence>MSQLAGLMVQVMLPLSLLVAAGGLWPLVFRDAPLAPLRSQLNRLVMYVFYPAIIFSVSATTPITRDLLRVPLLVGIGSLASGAILYWILYRSSIGRGLKDTTRAVLMVGGMFGNTFNIGVPVLQFFYGPEALRYAVFNDMLMTIPVVWSVGVWICTRLGSHRKNAGERPSVWQAVATMPPIWAFLLGMGLQYAGWVYDPLVNATRFIGAATIPVILFVLGLTIPWRALVPKREILATAAVKLLVVPLLVWCSARLLFSPLGEPEYAAVVEGTTPTMMTALLLADRFRLDHEAAALLIGWSTIAFWVTLPLCLALGLIR</sequence>
<dbReference type="Proteomes" id="UP000321201">
    <property type="component" value="Unassembled WGS sequence"/>
</dbReference>